<dbReference type="Proteomes" id="UP000230607">
    <property type="component" value="Chromosome 1"/>
</dbReference>
<feature type="compositionally biased region" description="Basic and acidic residues" evidence="1">
    <location>
        <begin position="33"/>
        <end position="47"/>
    </location>
</feature>
<evidence type="ECO:0000313" key="3">
    <source>
        <dbReference type="Proteomes" id="UP000230607"/>
    </source>
</evidence>
<feature type="region of interest" description="Disordered" evidence="1">
    <location>
        <begin position="1"/>
        <end position="47"/>
    </location>
</feature>
<proteinExistence type="predicted"/>
<dbReference type="AlphaFoldDB" id="A0A2H1FF49"/>
<evidence type="ECO:0000313" key="2">
    <source>
        <dbReference type="EMBL" id="SMH71396.1"/>
    </source>
</evidence>
<dbReference type="EMBL" id="LT841358">
    <property type="protein sequence ID" value="SMH71396.1"/>
    <property type="molecule type" value="Genomic_DNA"/>
</dbReference>
<protein>
    <submittedName>
        <fullName evidence="2">Uncharacterized protein</fullName>
    </submittedName>
</protein>
<sequence length="47" mass="5348">MLHICPIEKQNGRRYPSQKDEGKNRQNRSQTAKADRRGKKDLGGHGS</sequence>
<accession>A0A2H1FF49</accession>
<keyword evidence="3" id="KW-1185">Reference proteome</keyword>
<evidence type="ECO:0000256" key="1">
    <source>
        <dbReference type="SAM" id="MobiDB-lite"/>
    </source>
</evidence>
<organism evidence="2 3">
    <name type="scientific">Candidatus Nitrosotalea okcheonensis</name>
    <dbReference type="NCBI Taxonomy" id="1903276"/>
    <lineage>
        <taxon>Archaea</taxon>
        <taxon>Nitrososphaerota</taxon>
        <taxon>Nitrososphaeria</taxon>
        <taxon>Nitrosotaleales</taxon>
        <taxon>Nitrosotaleaceae</taxon>
        <taxon>Nitrosotalea</taxon>
    </lineage>
</organism>
<name>A0A2H1FF49_9ARCH</name>
<gene>
    <name evidence="2" type="ORF">NCS_11203</name>
</gene>
<reference evidence="3" key="1">
    <citation type="submission" date="2017-03" db="EMBL/GenBank/DDBJ databases">
        <authorList>
            <person name="Herbold C."/>
        </authorList>
    </citation>
    <scope>NUCLEOTIDE SEQUENCE [LARGE SCALE GENOMIC DNA]</scope>
</reference>